<proteinExistence type="predicted"/>
<dbReference type="GO" id="GO:0047631">
    <property type="term" value="F:ADP-ribose diphosphatase activity"/>
    <property type="evidence" value="ECO:0007669"/>
    <property type="project" value="EnsemblFungi"/>
</dbReference>
<evidence type="ECO:0000256" key="2">
    <source>
        <dbReference type="SAM" id="MobiDB-lite"/>
    </source>
</evidence>
<evidence type="ECO:0000256" key="1">
    <source>
        <dbReference type="ARBA" id="ARBA00022801"/>
    </source>
</evidence>
<evidence type="ECO:0000313" key="5">
    <source>
        <dbReference type="Proteomes" id="UP000027920"/>
    </source>
</evidence>
<dbReference type="PANTHER" id="PTHR11839">
    <property type="entry name" value="UDP/ADP-SUGAR PYROPHOSPHATASE"/>
    <property type="match status" value="1"/>
</dbReference>
<accession>A0A072PQU1</accession>
<dbReference type="Proteomes" id="UP000027920">
    <property type="component" value="Unassembled WGS sequence"/>
</dbReference>
<reference evidence="4 5" key="1">
    <citation type="submission" date="2013-03" db="EMBL/GenBank/DDBJ databases">
        <title>The Genome Sequence of Exophiala aquamarina CBS 119918.</title>
        <authorList>
            <consortium name="The Broad Institute Genomics Platform"/>
            <person name="Cuomo C."/>
            <person name="de Hoog S."/>
            <person name="Gorbushina A."/>
            <person name="Walker B."/>
            <person name="Young S.K."/>
            <person name="Zeng Q."/>
            <person name="Gargeya S."/>
            <person name="Fitzgerald M."/>
            <person name="Haas B."/>
            <person name="Abouelleil A."/>
            <person name="Allen A.W."/>
            <person name="Alvarado L."/>
            <person name="Arachchi H.M."/>
            <person name="Berlin A.M."/>
            <person name="Chapman S.B."/>
            <person name="Gainer-Dewar J."/>
            <person name="Goldberg J."/>
            <person name="Griggs A."/>
            <person name="Gujja S."/>
            <person name="Hansen M."/>
            <person name="Howarth C."/>
            <person name="Imamovic A."/>
            <person name="Ireland A."/>
            <person name="Larimer J."/>
            <person name="McCowan C."/>
            <person name="Murphy C."/>
            <person name="Pearson M."/>
            <person name="Poon T.W."/>
            <person name="Priest M."/>
            <person name="Roberts A."/>
            <person name="Saif S."/>
            <person name="Shea T."/>
            <person name="Sisk P."/>
            <person name="Sykes S."/>
            <person name="Wortman J."/>
            <person name="Nusbaum C."/>
            <person name="Birren B."/>
        </authorList>
    </citation>
    <scope>NUCLEOTIDE SEQUENCE [LARGE SCALE GENOMIC DNA]</scope>
    <source>
        <strain evidence="4 5">CBS 119918</strain>
    </source>
</reference>
<gene>
    <name evidence="4" type="ORF">A1O9_03267</name>
</gene>
<dbReference type="PANTHER" id="PTHR11839:SF1">
    <property type="entry name" value="ADP-SUGAR PYROPHOSPHATASE"/>
    <property type="match status" value="1"/>
</dbReference>
<dbReference type="SUPFAM" id="SSF55811">
    <property type="entry name" value="Nudix"/>
    <property type="match status" value="1"/>
</dbReference>
<dbReference type="InterPro" id="IPR015797">
    <property type="entry name" value="NUDIX_hydrolase-like_dom_sf"/>
</dbReference>
<dbReference type="GO" id="GO:0005829">
    <property type="term" value="C:cytosol"/>
    <property type="evidence" value="ECO:0007669"/>
    <property type="project" value="TreeGrafter"/>
</dbReference>
<protein>
    <submittedName>
        <fullName evidence="4">ADP-ribose pyrophosphatase</fullName>
    </submittedName>
</protein>
<dbReference type="OrthoDB" id="10249920at2759"/>
<dbReference type="InterPro" id="IPR000086">
    <property type="entry name" value="NUDIX_hydrolase_dom"/>
</dbReference>
<dbReference type="FunFam" id="3.90.79.10:FF:000016">
    <property type="entry name" value="ADP-sugar pyrophosphatase isoform X1"/>
    <property type="match status" value="1"/>
</dbReference>
<feature type="region of interest" description="Disordered" evidence="2">
    <location>
        <begin position="1"/>
        <end position="20"/>
    </location>
</feature>
<dbReference type="GO" id="GO:0006753">
    <property type="term" value="P:nucleoside phosphate metabolic process"/>
    <property type="evidence" value="ECO:0007669"/>
    <property type="project" value="TreeGrafter"/>
</dbReference>
<dbReference type="Gene3D" id="3.90.79.10">
    <property type="entry name" value="Nucleoside Triphosphate Pyrophosphohydrolase"/>
    <property type="match status" value="1"/>
</dbReference>
<dbReference type="RefSeq" id="XP_013264288.1">
    <property type="nucleotide sequence ID" value="XM_013408834.1"/>
</dbReference>
<feature type="domain" description="Nudix hydrolase" evidence="3">
    <location>
        <begin position="58"/>
        <end position="206"/>
    </location>
</feature>
<evidence type="ECO:0000259" key="3">
    <source>
        <dbReference type="PROSITE" id="PS51462"/>
    </source>
</evidence>
<keyword evidence="5" id="KW-1185">Reference proteome</keyword>
<dbReference type="InterPro" id="IPR020084">
    <property type="entry name" value="NUDIX_hydrolase_CS"/>
</dbReference>
<organism evidence="4 5">
    <name type="scientific">Exophiala aquamarina CBS 119918</name>
    <dbReference type="NCBI Taxonomy" id="1182545"/>
    <lineage>
        <taxon>Eukaryota</taxon>
        <taxon>Fungi</taxon>
        <taxon>Dikarya</taxon>
        <taxon>Ascomycota</taxon>
        <taxon>Pezizomycotina</taxon>
        <taxon>Eurotiomycetes</taxon>
        <taxon>Chaetothyriomycetidae</taxon>
        <taxon>Chaetothyriales</taxon>
        <taxon>Herpotrichiellaceae</taxon>
        <taxon>Exophiala</taxon>
    </lineage>
</organism>
<dbReference type="GeneID" id="25278204"/>
<dbReference type="EMBL" id="AMGV01000002">
    <property type="protein sequence ID" value="KEF61698.1"/>
    <property type="molecule type" value="Genomic_DNA"/>
</dbReference>
<dbReference type="STRING" id="1182545.A0A072PQU1"/>
<keyword evidence="1" id="KW-0378">Hydrolase</keyword>
<evidence type="ECO:0000313" key="4">
    <source>
        <dbReference type="EMBL" id="KEF61698.1"/>
    </source>
</evidence>
<dbReference type="AlphaFoldDB" id="A0A072PQU1"/>
<dbReference type="VEuPathDB" id="FungiDB:A1O9_03267"/>
<dbReference type="CDD" id="cd18888">
    <property type="entry name" value="NUDIX_ADPRase_Nudt5"/>
    <property type="match status" value="1"/>
</dbReference>
<dbReference type="GO" id="GO:0019693">
    <property type="term" value="P:ribose phosphate metabolic process"/>
    <property type="evidence" value="ECO:0007669"/>
    <property type="project" value="EnsemblFungi"/>
</dbReference>
<sequence>MADKMSTYSPRDAKNTSIEPMSVDQARWITLKKICYKDPSGKERSWESAERQTRPKNSTIDAVGVVAILHDPNSSKGPSILLQKQFRPPVDKVTIEVPSGLIDEGEDPATAAIRELKEETGYIATIPKDAKAAEGFVMFNDPGFCNTNTKMIFVEVDMTDPRNQEGNLRPEMEEGEYIESFTIPLDNFWNELEKLENDGYAIDARVGTLAQGMEIAKKWKDVVNQGAS</sequence>
<dbReference type="PROSITE" id="PS00893">
    <property type="entry name" value="NUDIX_BOX"/>
    <property type="match status" value="1"/>
</dbReference>
<comment type="caution">
    <text evidence="4">The sequence shown here is derived from an EMBL/GenBank/DDBJ whole genome shotgun (WGS) entry which is preliminary data.</text>
</comment>
<dbReference type="PROSITE" id="PS51462">
    <property type="entry name" value="NUDIX"/>
    <property type="match status" value="1"/>
</dbReference>
<dbReference type="GO" id="GO:0005739">
    <property type="term" value="C:mitochondrion"/>
    <property type="evidence" value="ECO:0007669"/>
    <property type="project" value="EnsemblFungi"/>
</dbReference>
<name>A0A072PQU1_9EURO</name>
<dbReference type="HOGENOM" id="CLU_062658_0_1_1"/>
<dbReference type="GO" id="GO:0005634">
    <property type="term" value="C:nucleus"/>
    <property type="evidence" value="ECO:0007669"/>
    <property type="project" value="TreeGrafter"/>
</dbReference>
<dbReference type="Pfam" id="PF00293">
    <property type="entry name" value="NUDIX"/>
    <property type="match status" value="1"/>
</dbReference>